<dbReference type="Pfam" id="PF13545">
    <property type="entry name" value="HTH_Crp_2"/>
    <property type="match status" value="1"/>
</dbReference>
<keyword evidence="2" id="KW-0238">DNA-binding</keyword>
<comment type="caution">
    <text evidence="6">The sequence shown here is derived from an EMBL/GenBank/DDBJ whole genome shotgun (WGS) entry which is preliminary data.</text>
</comment>
<dbReference type="InterPro" id="IPR014710">
    <property type="entry name" value="RmlC-like_jellyroll"/>
</dbReference>
<dbReference type="InterPro" id="IPR050397">
    <property type="entry name" value="Env_Response_Regulators"/>
</dbReference>
<evidence type="ECO:0000259" key="5">
    <source>
        <dbReference type="SMART" id="SM00100"/>
    </source>
</evidence>
<name>A0ABR8DRK0_9NOSO</name>
<organism evidence="6 7">
    <name type="scientific">Nostoc flagelliforme FACHB-838</name>
    <dbReference type="NCBI Taxonomy" id="2692904"/>
    <lineage>
        <taxon>Bacteria</taxon>
        <taxon>Bacillati</taxon>
        <taxon>Cyanobacteriota</taxon>
        <taxon>Cyanophyceae</taxon>
        <taxon>Nostocales</taxon>
        <taxon>Nostocaceae</taxon>
        <taxon>Nostoc</taxon>
    </lineage>
</organism>
<proteinExistence type="predicted"/>
<dbReference type="Proteomes" id="UP000623440">
    <property type="component" value="Unassembled WGS sequence"/>
</dbReference>
<feature type="domain" description="Cyclic nucleotide-binding" evidence="5">
    <location>
        <begin position="15"/>
        <end position="143"/>
    </location>
</feature>
<dbReference type="InterPro" id="IPR018490">
    <property type="entry name" value="cNMP-bd_dom_sf"/>
</dbReference>
<keyword evidence="3" id="KW-0804">Transcription</keyword>
<sequence length="263" mass="29405">MSVSKQPHLAIENQILTAMTMAEYQRLAPHLEQVQLEVGQVLYKANEPITHVYFPHQSIVSLVSTQKNGLTVEAGIVGNDGIVGVSVILGSNTTNTTAFVQISGSSLMMKTELLIAEFNRGGELQGLLLRYTHRLLIQVTQTLACNTLHSIERRLARWLLFVADRVQSDTFFLTQEYIAKMLGCRRTGVTEVANRLSRAGMISYKRGTINILNRSGLEDKSCECYSMIKDEYARLLSVPSQPALDKGSRERENHFPLSLHKNL</sequence>
<dbReference type="InterPro" id="IPR000595">
    <property type="entry name" value="cNMP-bd_dom"/>
</dbReference>
<dbReference type="PANTHER" id="PTHR24567:SF74">
    <property type="entry name" value="HTH-TYPE TRANSCRIPTIONAL REGULATOR ARCR"/>
    <property type="match status" value="1"/>
</dbReference>
<dbReference type="RefSeq" id="WP_190942207.1">
    <property type="nucleotide sequence ID" value="NZ_JACJSI010000036.1"/>
</dbReference>
<evidence type="ECO:0000256" key="4">
    <source>
        <dbReference type="SAM" id="MobiDB-lite"/>
    </source>
</evidence>
<gene>
    <name evidence="6" type="ORF">H6G97_18775</name>
</gene>
<dbReference type="SMART" id="SM00100">
    <property type="entry name" value="cNMP"/>
    <property type="match status" value="1"/>
</dbReference>
<keyword evidence="1" id="KW-0805">Transcription regulation</keyword>
<dbReference type="Gene3D" id="2.60.120.10">
    <property type="entry name" value="Jelly Rolls"/>
    <property type="match status" value="1"/>
</dbReference>
<feature type="region of interest" description="Disordered" evidence="4">
    <location>
        <begin position="243"/>
        <end position="263"/>
    </location>
</feature>
<evidence type="ECO:0000313" key="6">
    <source>
        <dbReference type="EMBL" id="MBD2531521.1"/>
    </source>
</evidence>
<reference evidence="6 7" key="1">
    <citation type="journal article" date="2020" name="ISME J.">
        <title>Comparative genomics reveals insights into cyanobacterial evolution and habitat adaptation.</title>
        <authorList>
            <person name="Chen M.Y."/>
            <person name="Teng W.K."/>
            <person name="Zhao L."/>
            <person name="Hu C.X."/>
            <person name="Zhou Y.K."/>
            <person name="Han B.P."/>
            <person name="Song L.R."/>
            <person name="Shu W.S."/>
        </authorList>
    </citation>
    <scope>NUCLEOTIDE SEQUENCE [LARGE SCALE GENOMIC DNA]</scope>
    <source>
        <strain evidence="6 7">FACHB-838</strain>
    </source>
</reference>
<protein>
    <submittedName>
        <fullName evidence="6">Crp/Fnr family transcriptional regulator</fullName>
    </submittedName>
</protein>
<keyword evidence="7" id="KW-1185">Reference proteome</keyword>
<evidence type="ECO:0000256" key="2">
    <source>
        <dbReference type="ARBA" id="ARBA00023125"/>
    </source>
</evidence>
<dbReference type="Pfam" id="PF00027">
    <property type="entry name" value="cNMP_binding"/>
    <property type="match status" value="1"/>
</dbReference>
<dbReference type="SUPFAM" id="SSF51206">
    <property type="entry name" value="cAMP-binding domain-like"/>
    <property type="match status" value="1"/>
</dbReference>
<dbReference type="PANTHER" id="PTHR24567">
    <property type="entry name" value="CRP FAMILY TRANSCRIPTIONAL REGULATORY PROTEIN"/>
    <property type="match status" value="1"/>
</dbReference>
<dbReference type="EMBL" id="JACJSI010000036">
    <property type="protein sequence ID" value="MBD2531521.1"/>
    <property type="molecule type" value="Genomic_DNA"/>
</dbReference>
<dbReference type="SUPFAM" id="SSF46785">
    <property type="entry name" value="Winged helix' DNA-binding domain"/>
    <property type="match status" value="1"/>
</dbReference>
<evidence type="ECO:0000256" key="1">
    <source>
        <dbReference type="ARBA" id="ARBA00023015"/>
    </source>
</evidence>
<evidence type="ECO:0000313" key="7">
    <source>
        <dbReference type="Proteomes" id="UP000623440"/>
    </source>
</evidence>
<dbReference type="InterPro" id="IPR012318">
    <property type="entry name" value="HTH_CRP"/>
</dbReference>
<evidence type="ECO:0000256" key="3">
    <source>
        <dbReference type="ARBA" id="ARBA00023163"/>
    </source>
</evidence>
<accession>A0ABR8DRK0</accession>
<dbReference type="InterPro" id="IPR036390">
    <property type="entry name" value="WH_DNA-bd_sf"/>
</dbReference>